<organism evidence="2">
    <name type="scientific">Brachypodium distachyon</name>
    <name type="common">Purple false brome</name>
    <name type="synonym">Trachynia distachya</name>
    <dbReference type="NCBI Taxonomy" id="15368"/>
    <lineage>
        <taxon>Eukaryota</taxon>
        <taxon>Viridiplantae</taxon>
        <taxon>Streptophyta</taxon>
        <taxon>Embryophyta</taxon>
        <taxon>Tracheophyta</taxon>
        <taxon>Spermatophyta</taxon>
        <taxon>Magnoliopsida</taxon>
        <taxon>Liliopsida</taxon>
        <taxon>Poales</taxon>
        <taxon>Poaceae</taxon>
        <taxon>BOP clade</taxon>
        <taxon>Pooideae</taxon>
        <taxon>Stipodae</taxon>
        <taxon>Brachypodieae</taxon>
        <taxon>Brachypodium</taxon>
    </lineage>
</organism>
<sequence length="564" mass="61709">MTCMILPYLHHPTTIQSSKSGLPIVSAAAGATPEPVEPVPVSDDDLPPKDLRYQRAVRVALLAHPEVGDDPHGSPFRRAKQAERHCQLLAVRGDRAPLLLLAGVPRQGHLRRVGLVALEPELPFHLVEHLVDLGRPRVRPVLRREPVRPAVHLDRAEPRRLRQAPVRRLRPERGRRVPVLGPGVHVREDHVVPGVHGADAGQPLERALGELDVAVDPARVEQAPPGRVRRPRGHAPDERARVVQPARASHEVHHAAVVLRVWCHLVLQPHPVEATEPFLEQSGPAAGVQDADVHGLVGLVALPGHRVEHLERLQAVPVQREAGHHGAVRPLVLAVHRVEHRRGLVDAAALGVHVHQGRLHERVQRHGVPQQRAVDAPADVVGTQVRARRERAHHGALLGPPPGARHGTERIEAVSPQPGPRVRGQQRAPGSRRRALLGLHLLERAASQLRLAAPAVEADKAVAHVLVVLGEPELRDVSVELPPLPRGREPRARLEHERERVAVGLDALLQHGGVEPKRGRGVVVGDVAAHQGVVVEGLWLVERREDGRRVLHAARPRPERARGE</sequence>
<reference evidence="3" key="3">
    <citation type="submission" date="2018-08" db="UniProtKB">
        <authorList>
            <consortium name="EnsemblPlants"/>
        </authorList>
    </citation>
    <scope>IDENTIFICATION</scope>
    <source>
        <strain evidence="3">cv. Bd21</strain>
    </source>
</reference>
<dbReference type="Gramene" id="PNT69267">
    <property type="protein sequence ID" value="PNT69267"/>
    <property type="gene ID" value="BRADI_3g52358v3"/>
</dbReference>
<name>A0A2K2D4R0_BRADI</name>
<dbReference type="Proteomes" id="UP000008810">
    <property type="component" value="Chromosome 3"/>
</dbReference>
<dbReference type="InParanoid" id="A0A2K2D4R0"/>
<keyword evidence="4" id="KW-1185">Reference proteome</keyword>
<evidence type="ECO:0000256" key="1">
    <source>
        <dbReference type="SAM" id="MobiDB-lite"/>
    </source>
</evidence>
<gene>
    <name evidence="2" type="ORF">BRADI_3g52358v3</name>
</gene>
<dbReference type="ExpressionAtlas" id="A0A2K2D4R0">
    <property type="expression patterns" value="baseline and differential"/>
</dbReference>
<dbReference type="AlphaFoldDB" id="A0A2K2D4R0"/>
<reference evidence="2" key="2">
    <citation type="submission" date="2017-06" db="EMBL/GenBank/DDBJ databases">
        <title>WGS assembly of Brachypodium distachyon.</title>
        <authorList>
            <consortium name="The International Brachypodium Initiative"/>
            <person name="Lucas S."/>
            <person name="Harmon-Smith M."/>
            <person name="Lail K."/>
            <person name="Tice H."/>
            <person name="Grimwood J."/>
            <person name="Bruce D."/>
            <person name="Barry K."/>
            <person name="Shu S."/>
            <person name="Lindquist E."/>
            <person name="Wang M."/>
            <person name="Pitluck S."/>
            <person name="Vogel J.P."/>
            <person name="Garvin D.F."/>
            <person name="Mockler T.C."/>
            <person name="Schmutz J."/>
            <person name="Rokhsar D."/>
            <person name="Bevan M.W."/>
        </authorList>
    </citation>
    <scope>NUCLEOTIDE SEQUENCE</scope>
    <source>
        <strain evidence="2">Bd21</strain>
    </source>
</reference>
<feature type="region of interest" description="Disordered" evidence="1">
    <location>
        <begin position="388"/>
        <end position="432"/>
    </location>
</feature>
<evidence type="ECO:0000313" key="3">
    <source>
        <dbReference type="EnsemblPlants" id="PNT69267"/>
    </source>
</evidence>
<evidence type="ECO:0000313" key="2">
    <source>
        <dbReference type="EMBL" id="PNT69267.1"/>
    </source>
</evidence>
<reference evidence="2 3" key="1">
    <citation type="journal article" date="2010" name="Nature">
        <title>Genome sequencing and analysis of the model grass Brachypodium distachyon.</title>
        <authorList>
            <consortium name="International Brachypodium Initiative"/>
        </authorList>
    </citation>
    <scope>NUCLEOTIDE SEQUENCE [LARGE SCALE GENOMIC DNA]</scope>
    <source>
        <strain evidence="2 3">Bd21</strain>
    </source>
</reference>
<evidence type="ECO:0000313" key="4">
    <source>
        <dbReference type="Proteomes" id="UP000008810"/>
    </source>
</evidence>
<dbReference type="EnsemblPlants" id="PNT69267">
    <property type="protein sequence ID" value="PNT69267"/>
    <property type="gene ID" value="BRADI_3g52358v3"/>
</dbReference>
<accession>A0A2K2D4R0</accession>
<proteinExistence type="predicted"/>
<protein>
    <submittedName>
        <fullName evidence="2 3">Uncharacterized protein</fullName>
    </submittedName>
</protein>
<dbReference type="EMBL" id="CM000882">
    <property type="protein sequence ID" value="PNT69267.1"/>
    <property type="molecule type" value="Genomic_DNA"/>
</dbReference>